<dbReference type="EMBL" id="AMZH03008855">
    <property type="protein sequence ID" value="RRT58067.1"/>
    <property type="molecule type" value="Genomic_DNA"/>
</dbReference>
<evidence type="ECO:0000313" key="2">
    <source>
        <dbReference type="Proteomes" id="UP000287651"/>
    </source>
</evidence>
<protein>
    <submittedName>
        <fullName evidence="1">Uncharacterized protein</fullName>
    </submittedName>
</protein>
<comment type="caution">
    <text evidence="1">The sequence shown here is derived from an EMBL/GenBank/DDBJ whole genome shotgun (WGS) entry which is preliminary data.</text>
</comment>
<gene>
    <name evidence="1" type="ORF">B296_00035859</name>
</gene>
<proteinExistence type="predicted"/>
<dbReference type="AlphaFoldDB" id="A0A426Z263"/>
<accession>A0A426Z263</accession>
<sequence length="177" mass="19438">MFTSLPIPSSGSITRFVATNPRSFVPPLPPRLHLSLRGNHRPPGTPSPLFLFRRSILARSSSLLYFFTGDQVLEHQPAIDVSLTQNFIGSFCLTRKKELDWFYEGGAAAIFPDGLKHCINLKCLGHLVLNKDAIVFFFFLSKQVIPDAGHSANEPGIAAALVATNEKFKSLLRSGTA</sequence>
<evidence type="ECO:0000313" key="1">
    <source>
        <dbReference type="EMBL" id="RRT58067.1"/>
    </source>
</evidence>
<dbReference type="Proteomes" id="UP000287651">
    <property type="component" value="Unassembled WGS sequence"/>
</dbReference>
<reference evidence="1 2" key="1">
    <citation type="journal article" date="2014" name="Agronomy (Basel)">
        <title>A Draft Genome Sequence for Ensete ventricosum, the Drought-Tolerant Tree Against Hunger.</title>
        <authorList>
            <person name="Harrison J."/>
            <person name="Moore K.A."/>
            <person name="Paszkiewicz K."/>
            <person name="Jones T."/>
            <person name="Grant M."/>
            <person name="Ambacheew D."/>
            <person name="Muzemil S."/>
            <person name="Studholme D.J."/>
        </authorList>
    </citation>
    <scope>NUCLEOTIDE SEQUENCE [LARGE SCALE GENOMIC DNA]</scope>
</reference>
<name>A0A426Z263_ENSVE</name>
<organism evidence="1 2">
    <name type="scientific">Ensete ventricosum</name>
    <name type="common">Abyssinian banana</name>
    <name type="synonym">Musa ensete</name>
    <dbReference type="NCBI Taxonomy" id="4639"/>
    <lineage>
        <taxon>Eukaryota</taxon>
        <taxon>Viridiplantae</taxon>
        <taxon>Streptophyta</taxon>
        <taxon>Embryophyta</taxon>
        <taxon>Tracheophyta</taxon>
        <taxon>Spermatophyta</taxon>
        <taxon>Magnoliopsida</taxon>
        <taxon>Liliopsida</taxon>
        <taxon>Zingiberales</taxon>
        <taxon>Musaceae</taxon>
        <taxon>Ensete</taxon>
    </lineage>
</organism>